<keyword evidence="3" id="KW-1185">Reference proteome</keyword>
<feature type="region of interest" description="Disordered" evidence="1">
    <location>
        <begin position="1"/>
        <end position="20"/>
    </location>
</feature>
<dbReference type="Proteomes" id="UP001217918">
    <property type="component" value="Unassembled WGS sequence"/>
</dbReference>
<protein>
    <submittedName>
        <fullName evidence="2">Uncharacterized protein</fullName>
    </submittedName>
</protein>
<dbReference type="EMBL" id="JAQQPM010000008">
    <property type="protein sequence ID" value="KAK2074858.1"/>
    <property type="molecule type" value="Genomic_DNA"/>
</dbReference>
<feature type="compositionally biased region" description="Polar residues" evidence="1">
    <location>
        <begin position="239"/>
        <end position="249"/>
    </location>
</feature>
<accession>A0AAD9IBT4</accession>
<evidence type="ECO:0000256" key="1">
    <source>
        <dbReference type="SAM" id="MobiDB-lite"/>
    </source>
</evidence>
<reference evidence="2" key="1">
    <citation type="journal article" date="2023" name="Mol. Plant Microbe Interact.">
        <title>Elucidating the Obligate Nature and Biological Capacity of an Invasive Fungal Corn Pathogen.</title>
        <authorList>
            <person name="MacCready J.S."/>
            <person name="Roggenkamp E.M."/>
            <person name="Gdanetz K."/>
            <person name="Chilvers M.I."/>
        </authorList>
    </citation>
    <scope>NUCLEOTIDE SEQUENCE</scope>
    <source>
        <strain evidence="2">PM02</strain>
    </source>
</reference>
<dbReference type="AlphaFoldDB" id="A0AAD9IBT4"/>
<proteinExistence type="predicted"/>
<evidence type="ECO:0000313" key="3">
    <source>
        <dbReference type="Proteomes" id="UP001217918"/>
    </source>
</evidence>
<evidence type="ECO:0000313" key="2">
    <source>
        <dbReference type="EMBL" id="KAK2074858.1"/>
    </source>
</evidence>
<name>A0AAD9IBT4_9PEZI</name>
<feature type="region of interest" description="Disordered" evidence="1">
    <location>
        <begin position="191"/>
        <end position="249"/>
    </location>
</feature>
<sequence>MAWGDKKDGDGDREEREPKEVRPFLDAHWSEALRQISHHCGLMDDHIEKYYAKLYNSKNDDSGLKSEEIFPVPQPDLVVRNGVRPAKSIQIVHEENKLFKIKVVIIHYGKDESYFVSNTSARHFFDDALGQEETADGRTFPDRRAQDHCTLMLRVRPGEKPPVTPCCALFRRCIKKRDPLCKWEQEILDNAPARRGGPRNREENNDSNGFGRDSSGGGWDNGNGTEQEASGGGWGASTAEDTSNSGATW</sequence>
<comment type="caution">
    <text evidence="2">The sequence shown here is derived from an EMBL/GenBank/DDBJ whole genome shotgun (WGS) entry which is preliminary data.</text>
</comment>
<organism evidence="2 3">
    <name type="scientific">Phyllachora maydis</name>
    <dbReference type="NCBI Taxonomy" id="1825666"/>
    <lineage>
        <taxon>Eukaryota</taxon>
        <taxon>Fungi</taxon>
        <taxon>Dikarya</taxon>
        <taxon>Ascomycota</taxon>
        <taxon>Pezizomycotina</taxon>
        <taxon>Sordariomycetes</taxon>
        <taxon>Sordariomycetidae</taxon>
        <taxon>Phyllachorales</taxon>
        <taxon>Phyllachoraceae</taxon>
        <taxon>Phyllachora</taxon>
    </lineage>
</organism>
<gene>
    <name evidence="2" type="ORF">P8C59_009031</name>
</gene>